<dbReference type="AlphaFoldDB" id="A0ABD3TH43"/>
<evidence type="ECO:0000256" key="3">
    <source>
        <dbReference type="ARBA" id="ARBA00034143"/>
    </source>
</evidence>
<dbReference type="SUPFAM" id="SSF48452">
    <property type="entry name" value="TPR-like"/>
    <property type="match status" value="1"/>
</dbReference>
<protein>
    <recommendedName>
        <fullName evidence="2">Outer dynein arm-docking complex subunit 4</fullName>
    </recommendedName>
    <alternativeName>
        <fullName evidence="3">Tetratricopeptide repeat protein 25</fullName>
    </alternativeName>
</protein>
<keyword evidence="6" id="KW-1185">Reference proteome</keyword>
<evidence type="ECO:0000313" key="5">
    <source>
        <dbReference type="EMBL" id="KAL3836010.1"/>
    </source>
</evidence>
<feature type="region of interest" description="Disordered" evidence="4">
    <location>
        <begin position="231"/>
        <end position="250"/>
    </location>
</feature>
<dbReference type="PANTHER" id="PTHR23040">
    <property type="match status" value="1"/>
</dbReference>
<dbReference type="EMBL" id="JBJQND010000018">
    <property type="protein sequence ID" value="KAL3836010.1"/>
    <property type="molecule type" value="Genomic_DNA"/>
</dbReference>
<evidence type="ECO:0000256" key="1">
    <source>
        <dbReference type="ARBA" id="ARBA00004430"/>
    </source>
</evidence>
<name>A0ABD3TH43_SINWO</name>
<dbReference type="Proteomes" id="UP001634394">
    <property type="component" value="Unassembled WGS sequence"/>
</dbReference>
<evidence type="ECO:0000256" key="2">
    <source>
        <dbReference type="ARBA" id="ARBA00034139"/>
    </source>
</evidence>
<organism evidence="5 6">
    <name type="scientific">Sinanodonta woodiana</name>
    <name type="common">Chinese pond mussel</name>
    <name type="synonym">Anodonta woodiana</name>
    <dbReference type="NCBI Taxonomy" id="1069815"/>
    <lineage>
        <taxon>Eukaryota</taxon>
        <taxon>Metazoa</taxon>
        <taxon>Spiralia</taxon>
        <taxon>Lophotrochozoa</taxon>
        <taxon>Mollusca</taxon>
        <taxon>Bivalvia</taxon>
        <taxon>Autobranchia</taxon>
        <taxon>Heteroconchia</taxon>
        <taxon>Palaeoheterodonta</taxon>
        <taxon>Unionida</taxon>
        <taxon>Unionoidea</taxon>
        <taxon>Unionidae</taxon>
        <taxon>Unioninae</taxon>
        <taxon>Sinanodonta</taxon>
    </lineage>
</organism>
<comment type="caution">
    <text evidence="5">The sequence shown here is derived from an EMBL/GenBank/DDBJ whole genome shotgun (WGS) entry which is preliminary data.</text>
</comment>
<comment type="subcellular location">
    <subcellularLocation>
        <location evidence="1">Cytoplasm</location>
        <location evidence="1">Cytoskeleton</location>
        <location evidence="1">Cilium axoneme</location>
    </subcellularLocation>
</comment>
<sequence>MTEEERYDSTFTLEDTLKQSNLKRTKTYFQKADAISSTQNVTLASLSCQRDEKILSEHTADRDAIKRAERRARVKRQGRHMKVTSMGDIMTVRTHHSLAPKQITYDTEPVTETGLAMVPSAGFRHRLKNPLVKVHRLPAISLSTSHSTFQRSLRTESLESFVYNDKLASLAKITDKKTLGKLYLDKQYLEFLVGIEELSGTRNSVVKSKVADTAEDGLVFLHERKKFWNSLGPLPPPHPSRRSRVQERQRRLSPYTSIESLFSVESIKSYSTRRSFNSRATRESFSNVKSRVNSFREEQKVEKTEPPRPEKIKFQFKSYRKDEELKEMTEITEGNEGENNPETEEEVRRRREEAIKRGEEAVIFIEKEIVAVENAFNQRRYSACEKKAISCLNVLERFTDEEVPSKHILQSMLCRCLGNCAIQRKDYSKALEYHSLDLEIGEEYCNLYIQSRALSNLGRVNVLMNNYSRALDAYNRKAPLCKTSMETAWLFHEIGNCFLMMRLFEYALEAGVKALEAATEVNNARFQLQSFVLIGVVEVNMKRYNEAYHHIEEALENAKVIDDGKSQEVLTLVLIDINKKMVQQMQSKASSRRLIDRKSSPRPYRVPPLVVTQTSAQTNIVAEG</sequence>
<dbReference type="InterPro" id="IPR040111">
    <property type="entry name" value="ODAD4"/>
</dbReference>
<dbReference type="GO" id="GO:0005930">
    <property type="term" value="C:axoneme"/>
    <property type="evidence" value="ECO:0007669"/>
    <property type="project" value="UniProtKB-SubCell"/>
</dbReference>
<evidence type="ECO:0000256" key="4">
    <source>
        <dbReference type="SAM" id="MobiDB-lite"/>
    </source>
</evidence>
<gene>
    <name evidence="5" type="ORF">ACJMK2_021465</name>
</gene>
<dbReference type="Gene3D" id="1.25.40.10">
    <property type="entry name" value="Tetratricopeptide repeat domain"/>
    <property type="match status" value="1"/>
</dbReference>
<reference evidence="5 6" key="1">
    <citation type="submission" date="2024-11" db="EMBL/GenBank/DDBJ databases">
        <title>Chromosome-level genome assembly of the freshwater bivalve Anodonta woodiana.</title>
        <authorList>
            <person name="Chen X."/>
        </authorList>
    </citation>
    <scope>NUCLEOTIDE SEQUENCE [LARGE SCALE GENOMIC DNA]</scope>
    <source>
        <strain evidence="5">MN2024</strain>
        <tissue evidence="5">Gills</tissue>
    </source>
</reference>
<dbReference type="InterPro" id="IPR011990">
    <property type="entry name" value="TPR-like_helical_dom_sf"/>
</dbReference>
<dbReference type="SMART" id="SM00028">
    <property type="entry name" value="TPR"/>
    <property type="match status" value="4"/>
</dbReference>
<dbReference type="InterPro" id="IPR019734">
    <property type="entry name" value="TPR_rpt"/>
</dbReference>
<proteinExistence type="predicted"/>
<accession>A0ABD3TH43</accession>
<evidence type="ECO:0000313" key="6">
    <source>
        <dbReference type="Proteomes" id="UP001634394"/>
    </source>
</evidence>